<dbReference type="AlphaFoldDB" id="A0A6J4H1X3"/>
<evidence type="ECO:0000256" key="1">
    <source>
        <dbReference type="SAM" id="MobiDB-lite"/>
    </source>
</evidence>
<feature type="non-terminal residue" evidence="2">
    <location>
        <position position="1"/>
    </location>
</feature>
<feature type="compositionally biased region" description="Gly residues" evidence="1">
    <location>
        <begin position="48"/>
        <end position="57"/>
    </location>
</feature>
<feature type="non-terminal residue" evidence="2">
    <location>
        <position position="161"/>
    </location>
</feature>
<accession>A0A6J4H1X3</accession>
<name>A0A6J4H1X3_9ACTN</name>
<reference evidence="2" key="1">
    <citation type="submission" date="2020-02" db="EMBL/GenBank/DDBJ databases">
        <authorList>
            <person name="Meier V. D."/>
        </authorList>
    </citation>
    <scope>NUCLEOTIDE SEQUENCE</scope>
    <source>
        <strain evidence="2">AVDCRST_MAG76</strain>
    </source>
</reference>
<proteinExistence type="predicted"/>
<dbReference type="EMBL" id="CADCSZ010000010">
    <property type="protein sequence ID" value="CAA9211938.1"/>
    <property type="molecule type" value="Genomic_DNA"/>
</dbReference>
<protein>
    <submittedName>
        <fullName evidence="2">Uncharacterized protein</fullName>
    </submittedName>
</protein>
<gene>
    <name evidence="2" type="ORF">AVDCRST_MAG76-134</name>
</gene>
<organism evidence="2">
    <name type="scientific">uncultured Acidimicrobiales bacterium</name>
    <dbReference type="NCBI Taxonomy" id="310071"/>
    <lineage>
        <taxon>Bacteria</taxon>
        <taxon>Bacillati</taxon>
        <taxon>Actinomycetota</taxon>
        <taxon>Acidimicrobiia</taxon>
        <taxon>Acidimicrobiales</taxon>
        <taxon>environmental samples</taxon>
    </lineage>
</organism>
<feature type="region of interest" description="Disordered" evidence="1">
    <location>
        <begin position="1"/>
        <end position="59"/>
    </location>
</feature>
<sequence length="161" mass="17170">GHLGARHLGGPRRLGRGPGGLADVRRLGASQGRGRRRDGSGRWWRGPLDGGGRGGSGRSDRSVLLRLLRLHVAPEAELVCLPPNAVSLGVLDGARMALHADAEVDREVEGLLVREPELSCQLVHTDLLRRQVLPSPLLGLRRCAGQPVTACPARCMGAPWV</sequence>
<evidence type="ECO:0000313" key="2">
    <source>
        <dbReference type="EMBL" id="CAA9211938.1"/>
    </source>
</evidence>